<dbReference type="PANTHER" id="PTHR16151">
    <property type="entry name" value="HAUS AUGMIN-LIKE COMPLEX SUBUNIT 6"/>
    <property type="match status" value="1"/>
</dbReference>
<feature type="region of interest" description="Disordered" evidence="1">
    <location>
        <begin position="503"/>
        <end position="580"/>
    </location>
</feature>
<sequence length="916" mass="98535">MHPVAVVAAVAGHGLHNGADFSLDLRAIFWTNLLLLGFNPPDHPKVELHAQIFAGRGGPSAAKAMEIIVHFLFAALDAQAAQERFAKCWPIFDRNQSRDFRIAVVKWFETLKRDGNLPAEVSVRKSYFDECRGERFERALLALSNCVLKQALIRECASAGTAMDERLIESCDAETLKAQVVEAGKQFHDEFTQHIKLENERTTYKEELLAEHRQIATKMNQVENDRRELDTALSNVFGAPITPAAALVRVKDKTAQIALDWQELERWVATNRENMKMVNEVLAGRTNLYRLEAISAVAASGGAPVTGSIAKSKLDPLPPAEADIAQLWAKLYSNVVTTIGGLVDTRADTPEVQGKETVSRLLQRLQGEDPAPLLASIHDLRHRLGAELAVLSERNVEILANAAGRRILSAKDENNRASQTPAHPPLPPRFRPQKSRPDSTPMRLAAAGYTATPDAVHAMATAVRSEIATALDSADDFTVENEAAAVRERVDAAIADVGKRKLPQGSVAKPSATGSRQGFGEKTRQREKVSRVAPSAGSSSRTGSAAASTELEKAAVTVGQPLRPLVPHPTPGERKSRKDNPAAYEKLCERIVDFVNVMTESPRPSPPVPKRPAAVLARRQRAGLDDRADTSVRGNAPQTRTVVLVEEPENNARGHDDDKENDAGAGDAITAALGTQAFRARAEITRTPERAKPHGGSNSTSFRRPVLIASPHVLRLPQPSYGMPCSPSPTKTSVATAHKPKTPSKLANIVTFDSSSDSLGSTVGAQSVLLDNGDGGAAATVATAGDFLDGESSYQLDPDELDEIGRNAVPFFSLAQMEDEDSGGGGIGNGGGRDAPPAAAAAAEWDHDDDVDEDFMMPATPRRTPRRETCDELDLLGEWGSPSGSFGIASPSFRKDAAAPTSGDILDGRLRQKIKD</sequence>
<feature type="compositionally biased region" description="Gly residues" evidence="1">
    <location>
        <begin position="823"/>
        <end position="833"/>
    </location>
</feature>
<evidence type="ECO:0000259" key="2">
    <source>
        <dbReference type="Pfam" id="PF14661"/>
    </source>
</evidence>
<dbReference type="GO" id="GO:0070652">
    <property type="term" value="C:HAUS complex"/>
    <property type="evidence" value="ECO:0007669"/>
    <property type="project" value="InterPro"/>
</dbReference>
<protein>
    <recommendedName>
        <fullName evidence="2">HAUS augmin-like complex subunit 6 N-terminal domain-containing protein</fullName>
    </recommendedName>
</protein>
<dbReference type="Proteomes" id="UP001212152">
    <property type="component" value="Unassembled WGS sequence"/>
</dbReference>
<dbReference type="InterPro" id="IPR028163">
    <property type="entry name" value="HAUS_6_N"/>
</dbReference>
<feature type="region of interest" description="Disordered" evidence="1">
    <location>
        <begin position="410"/>
        <end position="441"/>
    </location>
</feature>
<feature type="domain" description="HAUS augmin-like complex subunit 6 N-terminal" evidence="2">
    <location>
        <begin position="29"/>
        <end position="229"/>
    </location>
</feature>
<feature type="compositionally biased region" description="Low complexity" evidence="1">
    <location>
        <begin position="535"/>
        <end position="549"/>
    </location>
</feature>
<feature type="region of interest" description="Disordered" evidence="1">
    <location>
        <begin position="887"/>
        <end position="916"/>
    </location>
</feature>
<evidence type="ECO:0000313" key="4">
    <source>
        <dbReference type="Proteomes" id="UP001212152"/>
    </source>
</evidence>
<dbReference type="AlphaFoldDB" id="A0AAD5TGW3"/>
<accession>A0AAD5TGW3</accession>
<proteinExistence type="predicted"/>
<dbReference type="GO" id="GO:0051225">
    <property type="term" value="P:spindle assembly"/>
    <property type="evidence" value="ECO:0007669"/>
    <property type="project" value="InterPro"/>
</dbReference>
<evidence type="ECO:0000313" key="3">
    <source>
        <dbReference type="EMBL" id="KAJ3168082.1"/>
    </source>
</evidence>
<feature type="compositionally biased region" description="Basic and acidic residues" evidence="1">
    <location>
        <begin position="571"/>
        <end position="580"/>
    </location>
</feature>
<evidence type="ECO:0000256" key="1">
    <source>
        <dbReference type="SAM" id="MobiDB-lite"/>
    </source>
</evidence>
<dbReference type="InterPro" id="IPR026797">
    <property type="entry name" value="HAUS_6"/>
</dbReference>
<feature type="compositionally biased region" description="Basic and acidic residues" evidence="1">
    <location>
        <begin position="519"/>
        <end position="530"/>
    </location>
</feature>
<dbReference type="GO" id="GO:0008017">
    <property type="term" value="F:microtubule binding"/>
    <property type="evidence" value="ECO:0007669"/>
    <property type="project" value="TreeGrafter"/>
</dbReference>
<dbReference type="Pfam" id="PF14661">
    <property type="entry name" value="HAUS6_N"/>
    <property type="match status" value="1"/>
</dbReference>
<feature type="compositionally biased region" description="Basic and acidic residues" evidence="1">
    <location>
        <begin position="906"/>
        <end position="916"/>
    </location>
</feature>
<feature type="compositionally biased region" description="Acidic residues" evidence="1">
    <location>
        <begin position="846"/>
        <end position="855"/>
    </location>
</feature>
<dbReference type="PANTHER" id="PTHR16151:SF2">
    <property type="entry name" value="HAUS AUGMIN-LIKE COMPLEX SUBUNIT 6"/>
    <property type="match status" value="1"/>
</dbReference>
<reference evidence="3" key="1">
    <citation type="submission" date="2020-05" db="EMBL/GenBank/DDBJ databases">
        <title>Phylogenomic resolution of chytrid fungi.</title>
        <authorList>
            <person name="Stajich J.E."/>
            <person name="Amses K."/>
            <person name="Simmons R."/>
            <person name="Seto K."/>
            <person name="Myers J."/>
            <person name="Bonds A."/>
            <person name="Quandt C.A."/>
            <person name="Barry K."/>
            <person name="Liu P."/>
            <person name="Grigoriev I."/>
            <person name="Longcore J.E."/>
            <person name="James T.Y."/>
        </authorList>
    </citation>
    <scope>NUCLEOTIDE SEQUENCE</scope>
    <source>
        <strain evidence="3">JEL0379</strain>
    </source>
</reference>
<feature type="region of interest" description="Disordered" evidence="1">
    <location>
        <begin position="718"/>
        <end position="740"/>
    </location>
</feature>
<comment type="caution">
    <text evidence="3">The sequence shown here is derived from an EMBL/GenBank/DDBJ whole genome shotgun (WGS) entry which is preliminary data.</text>
</comment>
<dbReference type="GO" id="GO:1990498">
    <property type="term" value="C:mitotic spindle microtubule"/>
    <property type="evidence" value="ECO:0007669"/>
    <property type="project" value="TreeGrafter"/>
</dbReference>
<organism evidence="3 4">
    <name type="scientific">Geranomyces variabilis</name>
    <dbReference type="NCBI Taxonomy" id="109894"/>
    <lineage>
        <taxon>Eukaryota</taxon>
        <taxon>Fungi</taxon>
        <taxon>Fungi incertae sedis</taxon>
        <taxon>Chytridiomycota</taxon>
        <taxon>Chytridiomycota incertae sedis</taxon>
        <taxon>Chytridiomycetes</taxon>
        <taxon>Spizellomycetales</taxon>
        <taxon>Powellomycetaceae</taxon>
        <taxon>Geranomyces</taxon>
    </lineage>
</organism>
<dbReference type="EMBL" id="JADGJQ010000127">
    <property type="protein sequence ID" value="KAJ3168082.1"/>
    <property type="molecule type" value="Genomic_DNA"/>
</dbReference>
<feature type="region of interest" description="Disordered" evidence="1">
    <location>
        <begin position="818"/>
        <end position="868"/>
    </location>
</feature>
<gene>
    <name evidence="3" type="ORF">HDU87_001253</name>
</gene>
<feature type="compositionally biased region" description="Low complexity" evidence="1">
    <location>
        <begin position="834"/>
        <end position="843"/>
    </location>
</feature>
<name>A0AAD5TGW3_9FUNG</name>
<keyword evidence="4" id="KW-1185">Reference proteome</keyword>